<proteinExistence type="predicted"/>
<name>A0A6J5PNM5_9CAUD</name>
<reference evidence="1" key="1">
    <citation type="submission" date="2020-05" db="EMBL/GenBank/DDBJ databases">
        <authorList>
            <person name="Chiriac C."/>
            <person name="Salcher M."/>
            <person name="Ghai R."/>
            <person name="Kavagutti S V."/>
        </authorList>
    </citation>
    <scope>NUCLEOTIDE SEQUENCE</scope>
</reference>
<organism evidence="1">
    <name type="scientific">uncultured Caudovirales phage</name>
    <dbReference type="NCBI Taxonomy" id="2100421"/>
    <lineage>
        <taxon>Viruses</taxon>
        <taxon>Duplodnaviria</taxon>
        <taxon>Heunggongvirae</taxon>
        <taxon>Uroviricota</taxon>
        <taxon>Caudoviricetes</taxon>
        <taxon>Peduoviridae</taxon>
        <taxon>Maltschvirus</taxon>
        <taxon>Maltschvirus maltsch</taxon>
    </lineage>
</organism>
<sequence length="112" mass="11735">MSVAVGPTVGVLDRGGRFVAAVEDLTGTFSSNPAGGVIATFTGTIVGTGDYWCTPGVDVRLTFLSHPKRRRSDRLATSLTIKSIEGQIISLRGNSPLSKGDVFDGPIKKENA</sequence>
<evidence type="ECO:0000313" key="3">
    <source>
        <dbReference type="EMBL" id="CAB4216104.1"/>
    </source>
</evidence>
<evidence type="ECO:0000313" key="2">
    <source>
        <dbReference type="EMBL" id="CAB4203265.1"/>
    </source>
</evidence>
<accession>A0A6J5PNM5</accession>
<gene>
    <name evidence="2" type="ORF">UFOVP1381_15</name>
    <name evidence="3" type="ORF">UFOVP1476_41</name>
    <name evidence="1" type="ORF">UFOVP944_5</name>
</gene>
<evidence type="ECO:0000313" key="1">
    <source>
        <dbReference type="EMBL" id="CAB4172782.1"/>
    </source>
</evidence>
<protein>
    <submittedName>
        <fullName evidence="1">Uncharacterized protein</fullName>
    </submittedName>
</protein>
<dbReference type="EMBL" id="LR797437">
    <property type="protein sequence ID" value="CAB4216104.1"/>
    <property type="molecule type" value="Genomic_DNA"/>
</dbReference>
<dbReference type="EMBL" id="LR796890">
    <property type="protein sequence ID" value="CAB4172782.1"/>
    <property type="molecule type" value="Genomic_DNA"/>
</dbReference>
<dbReference type="EMBL" id="LR797328">
    <property type="protein sequence ID" value="CAB4203265.1"/>
    <property type="molecule type" value="Genomic_DNA"/>
</dbReference>